<dbReference type="AlphaFoldDB" id="A0A9P4QPU9"/>
<proteinExistence type="predicted"/>
<organism evidence="1 2">
    <name type="scientific">Polyplosphaeria fusca</name>
    <dbReference type="NCBI Taxonomy" id="682080"/>
    <lineage>
        <taxon>Eukaryota</taxon>
        <taxon>Fungi</taxon>
        <taxon>Dikarya</taxon>
        <taxon>Ascomycota</taxon>
        <taxon>Pezizomycotina</taxon>
        <taxon>Dothideomycetes</taxon>
        <taxon>Pleosporomycetidae</taxon>
        <taxon>Pleosporales</taxon>
        <taxon>Tetraplosphaeriaceae</taxon>
        <taxon>Polyplosphaeria</taxon>
    </lineage>
</organism>
<comment type="caution">
    <text evidence="1">The sequence shown here is derived from an EMBL/GenBank/DDBJ whole genome shotgun (WGS) entry which is preliminary data.</text>
</comment>
<name>A0A9P4QPU9_9PLEO</name>
<evidence type="ECO:0000313" key="2">
    <source>
        <dbReference type="Proteomes" id="UP000799444"/>
    </source>
</evidence>
<dbReference type="EMBL" id="ML996221">
    <property type="protein sequence ID" value="KAF2730295.1"/>
    <property type="molecule type" value="Genomic_DNA"/>
</dbReference>
<sequence length="200" mass="19189">MQYTTLALALATATSAHFSQGFPGMPAVSVSFELLSSSAAAEASTTVGSSVALVLPTSIAAPSLAINATAIASSLAAPTLALPTFTASSLAASFPAVTASAPASSVMPNIIPSMDACEESTVTVTVTLPAFPIGTGSASVFAPVPTGSAPFPSGVAPSGTGSFVPSAVQPTSPSQFTGAASAVKVPAAIAAVVGMAAFLV</sequence>
<evidence type="ECO:0000313" key="1">
    <source>
        <dbReference type="EMBL" id="KAF2730295.1"/>
    </source>
</evidence>
<keyword evidence="2" id="KW-1185">Reference proteome</keyword>
<gene>
    <name evidence="1" type="ORF">EJ04DRAFT_579987</name>
</gene>
<dbReference type="Proteomes" id="UP000799444">
    <property type="component" value="Unassembled WGS sequence"/>
</dbReference>
<accession>A0A9P4QPU9</accession>
<reference evidence="1" key="1">
    <citation type="journal article" date="2020" name="Stud. Mycol.">
        <title>101 Dothideomycetes genomes: a test case for predicting lifestyles and emergence of pathogens.</title>
        <authorList>
            <person name="Haridas S."/>
            <person name="Albert R."/>
            <person name="Binder M."/>
            <person name="Bloem J."/>
            <person name="Labutti K."/>
            <person name="Salamov A."/>
            <person name="Andreopoulos B."/>
            <person name="Baker S."/>
            <person name="Barry K."/>
            <person name="Bills G."/>
            <person name="Bluhm B."/>
            <person name="Cannon C."/>
            <person name="Castanera R."/>
            <person name="Culley D."/>
            <person name="Daum C."/>
            <person name="Ezra D."/>
            <person name="Gonzalez J."/>
            <person name="Henrissat B."/>
            <person name="Kuo A."/>
            <person name="Liang C."/>
            <person name="Lipzen A."/>
            <person name="Lutzoni F."/>
            <person name="Magnuson J."/>
            <person name="Mondo S."/>
            <person name="Nolan M."/>
            <person name="Ohm R."/>
            <person name="Pangilinan J."/>
            <person name="Park H.-J."/>
            <person name="Ramirez L."/>
            <person name="Alfaro M."/>
            <person name="Sun H."/>
            <person name="Tritt A."/>
            <person name="Yoshinaga Y."/>
            <person name="Zwiers L.-H."/>
            <person name="Turgeon B."/>
            <person name="Goodwin S."/>
            <person name="Spatafora J."/>
            <person name="Crous P."/>
            <person name="Grigoriev I."/>
        </authorList>
    </citation>
    <scope>NUCLEOTIDE SEQUENCE</scope>
    <source>
        <strain evidence="1">CBS 125425</strain>
    </source>
</reference>
<protein>
    <submittedName>
        <fullName evidence="1">Uncharacterized protein</fullName>
    </submittedName>
</protein>